<accession>A0A6J1N4J3</accession>
<dbReference type="InterPro" id="IPR009003">
    <property type="entry name" value="Peptidase_S1_PA"/>
</dbReference>
<organism evidence="9 10">
    <name type="scientific">Bicyclus anynana</name>
    <name type="common">Squinting bush brown butterfly</name>
    <dbReference type="NCBI Taxonomy" id="110368"/>
    <lineage>
        <taxon>Eukaryota</taxon>
        <taxon>Metazoa</taxon>
        <taxon>Ecdysozoa</taxon>
        <taxon>Arthropoda</taxon>
        <taxon>Hexapoda</taxon>
        <taxon>Insecta</taxon>
        <taxon>Pterygota</taxon>
        <taxon>Neoptera</taxon>
        <taxon>Endopterygota</taxon>
        <taxon>Lepidoptera</taxon>
        <taxon>Glossata</taxon>
        <taxon>Ditrysia</taxon>
        <taxon>Papilionoidea</taxon>
        <taxon>Nymphalidae</taxon>
        <taxon>Satyrinae</taxon>
        <taxon>Satyrini</taxon>
        <taxon>Mycalesina</taxon>
        <taxon>Bicyclus</taxon>
    </lineage>
</organism>
<dbReference type="Proteomes" id="UP001652582">
    <property type="component" value="Chromosome 19"/>
</dbReference>
<dbReference type="GO" id="GO:0006508">
    <property type="term" value="P:proteolysis"/>
    <property type="evidence" value="ECO:0007669"/>
    <property type="project" value="UniProtKB-KW"/>
</dbReference>
<dbReference type="InterPro" id="IPR033116">
    <property type="entry name" value="TRYPSIN_SER"/>
</dbReference>
<keyword evidence="5" id="KW-1015">Disulfide bond</keyword>
<dbReference type="SMART" id="SM00020">
    <property type="entry name" value="Tryp_SPc"/>
    <property type="match status" value="1"/>
</dbReference>
<dbReference type="PROSITE" id="PS50240">
    <property type="entry name" value="TRYPSIN_DOM"/>
    <property type="match status" value="1"/>
</dbReference>
<reference evidence="10" key="1">
    <citation type="submission" date="2025-08" db="UniProtKB">
        <authorList>
            <consortium name="RefSeq"/>
        </authorList>
    </citation>
    <scope>IDENTIFICATION</scope>
</reference>
<keyword evidence="4 6" id="KW-0720">Serine protease</keyword>
<feature type="domain" description="Peptidase S1" evidence="8">
    <location>
        <begin position="51"/>
        <end position="285"/>
    </location>
</feature>
<dbReference type="InterPro" id="IPR043504">
    <property type="entry name" value="Peptidase_S1_PA_chymotrypsin"/>
</dbReference>
<evidence type="ECO:0000259" key="8">
    <source>
        <dbReference type="PROSITE" id="PS50240"/>
    </source>
</evidence>
<dbReference type="InterPro" id="IPR050430">
    <property type="entry name" value="Peptidase_S1"/>
</dbReference>
<dbReference type="PANTHER" id="PTHR24276">
    <property type="entry name" value="POLYSERASE-RELATED"/>
    <property type="match status" value="1"/>
</dbReference>
<dbReference type="PROSITE" id="PS00135">
    <property type="entry name" value="TRYPSIN_SER"/>
    <property type="match status" value="1"/>
</dbReference>
<sequence>MKLLLVVASLALAISAEYGPLMRDYHEEFGVPQAARIKASEAGLDFDGSRIAGGSASALGAHPHLGGLIVTLTDNRQSVCGSSLLSNNRLLTAAHCWQHGNSRGRAVTVVLGSVFLFQGGHRVNSNNVQMHAQYNQNNLANDVAVITIPNVAYTNHIRNIDLATGIDQFVGAWANVAGFGTTGDGQQHAIGNNQSLAELTLQVIGNDVCRRVYGFAILSSTICTATPGGRGPCPGDSGGPLTVGSGANRRLIGVVSFVHRDGCTASHPAGYARVTSFQPWIIQRL</sequence>
<dbReference type="GeneID" id="112049218"/>
<evidence type="ECO:0000256" key="3">
    <source>
        <dbReference type="ARBA" id="ARBA00022801"/>
    </source>
</evidence>
<dbReference type="Gene3D" id="2.40.10.10">
    <property type="entry name" value="Trypsin-like serine proteases"/>
    <property type="match status" value="2"/>
</dbReference>
<keyword evidence="2 6" id="KW-0645">Protease</keyword>
<dbReference type="CDD" id="cd00190">
    <property type="entry name" value="Tryp_SPc"/>
    <property type="match status" value="1"/>
</dbReference>
<evidence type="ECO:0000313" key="10">
    <source>
        <dbReference type="RefSeq" id="XP_023942785.2"/>
    </source>
</evidence>
<proteinExistence type="inferred from homology"/>
<evidence type="ECO:0000256" key="6">
    <source>
        <dbReference type="RuleBase" id="RU363034"/>
    </source>
</evidence>
<keyword evidence="3 6" id="KW-0378">Hydrolase</keyword>
<dbReference type="OrthoDB" id="5565075at2759"/>
<comment type="similarity">
    <text evidence="1">Belongs to the peptidase S1 family.</text>
</comment>
<dbReference type="Pfam" id="PF00089">
    <property type="entry name" value="Trypsin"/>
    <property type="match status" value="1"/>
</dbReference>
<dbReference type="GO" id="GO:0004252">
    <property type="term" value="F:serine-type endopeptidase activity"/>
    <property type="evidence" value="ECO:0007669"/>
    <property type="project" value="InterPro"/>
</dbReference>
<dbReference type="PROSITE" id="PS00134">
    <property type="entry name" value="TRYPSIN_HIS"/>
    <property type="match status" value="1"/>
</dbReference>
<dbReference type="AlphaFoldDB" id="A0A6J1N4J3"/>
<evidence type="ECO:0000256" key="4">
    <source>
        <dbReference type="ARBA" id="ARBA00022825"/>
    </source>
</evidence>
<dbReference type="InterPro" id="IPR001314">
    <property type="entry name" value="Peptidase_S1A"/>
</dbReference>
<dbReference type="PANTHER" id="PTHR24276:SF98">
    <property type="entry name" value="FI18310P1-RELATED"/>
    <property type="match status" value="1"/>
</dbReference>
<gene>
    <name evidence="10" type="primary">LOC112049218</name>
</gene>
<dbReference type="InterPro" id="IPR018114">
    <property type="entry name" value="TRYPSIN_HIS"/>
</dbReference>
<evidence type="ECO:0000256" key="7">
    <source>
        <dbReference type="SAM" id="SignalP"/>
    </source>
</evidence>
<dbReference type="KEGG" id="bany:112049218"/>
<protein>
    <submittedName>
        <fullName evidence="10">Collagenase-like</fullName>
    </submittedName>
</protein>
<name>A0A6J1N4J3_BICAN</name>
<evidence type="ECO:0000256" key="5">
    <source>
        <dbReference type="ARBA" id="ARBA00023157"/>
    </source>
</evidence>
<dbReference type="SUPFAM" id="SSF50494">
    <property type="entry name" value="Trypsin-like serine proteases"/>
    <property type="match status" value="1"/>
</dbReference>
<evidence type="ECO:0000256" key="2">
    <source>
        <dbReference type="ARBA" id="ARBA00022670"/>
    </source>
</evidence>
<evidence type="ECO:0000256" key="1">
    <source>
        <dbReference type="ARBA" id="ARBA00007664"/>
    </source>
</evidence>
<feature type="signal peptide" evidence="7">
    <location>
        <begin position="1"/>
        <end position="16"/>
    </location>
</feature>
<keyword evidence="9" id="KW-1185">Reference proteome</keyword>
<dbReference type="InterPro" id="IPR001254">
    <property type="entry name" value="Trypsin_dom"/>
</dbReference>
<dbReference type="PRINTS" id="PR00722">
    <property type="entry name" value="CHYMOTRYPSIN"/>
</dbReference>
<evidence type="ECO:0000313" key="9">
    <source>
        <dbReference type="Proteomes" id="UP001652582"/>
    </source>
</evidence>
<feature type="chain" id="PRO_5046018396" evidence="7">
    <location>
        <begin position="17"/>
        <end position="285"/>
    </location>
</feature>
<keyword evidence="7" id="KW-0732">Signal</keyword>
<dbReference type="RefSeq" id="XP_023942785.2">
    <property type="nucleotide sequence ID" value="XM_024087017.2"/>
</dbReference>